<dbReference type="AlphaFoldDB" id="A0A2S4KW47"/>
<organism evidence="2 3">
    <name type="scientific">Tolypocladium paradoxum</name>
    <dbReference type="NCBI Taxonomy" id="94208"/>
    <lineage>
        <taxon>Eukaryota</taxon>
        <taxon>Fungi</taxon>
        <taxon>Dikarya</taxon>
        <taxon>Ascomycota</taxon>
        <taxon>Pezizomycotina</taxon>
        <taxon>Sordariomycetes</taxon>
        <taxon>Hypocreomycetidae</taxon>
        <taxon>Hypocreales</taxon>
        <taxon>Ophiocordycipitaceae</taxon>
        <taxon>Tolypocladium</taxon>
    </lineage>
</organism>
<proteinExistence type="predicted"/>
<evidence type="ECO:0000313" key="2">
    <source>
        <dbReference type="EMBL" id="POR34391.1"/>
    </source>
</evidence>
<dbReference type="STRING" id="94208.A0A2S4KW47"/>
<feature type="region of interest" description="Disordered" evidence="1">
    <location>
        <begin position="50"/>
        <end position="72"/>
    </location>
</feature>
<feature type="compositionally biased region" description="Basic residues" evidence="1">
    <location>
        <begin position="58"/>
        <end position="67"/>
    </location>
</feature>
<feature type="region of interest" description="Disordered" evidence="1">
    <location>
        <begin position="312"/>
        <end position="331"/>
    </location>
</feature>
<keyword evidence="3" id="KW-1185">Reference proteome</keyword>
<dbReference type="Proteomes" id="UP000237481">
    <property type="component" value="Unassembled WGS sequence"/>
</dbReference>
<evidence type="ECO:0000256" key="1">
    <source>
        <dbReference type="SAM" id="MobiDB-lite"/>
    </source>
</evidence>
<evidence type="ECO:0000313" key="3">
    <source>
        <dbReference type="Proteomes" id="UP000237481"/>
    </source>
</evidence>
<sequence>MLRLASNDLAQVLVETQRHRRTPARNGQHVILAAFTVSGRPLHMTMTQTQTANTWPMPRRRRRRNTRMSRPSRGSLYDILHEHAGTSLFVRPVCWTDLHARLLGACFHELAPCDTPLPTCIAGSPPSRGHMRPSRTITTLSDSLTEILLPTALHPVLCSKAVKTILSTLWPAPFDRPQLLPELHIFFGDRVYRDAVRTQVMWNYPPDGGSSSQNSFISISTRPADSYPLATPAGHNPANLPMMCYIAKNQLASMRQTIFRVAPAPGRGWNEPVMRLQQARSRGLMPANADHDVQFVAIFLAMAQRHFYATPAPSCRRDSQWSPSRGEPPRPEFQDLTLRILTHDNDTAEFIVYTGHVTAKFLERFHEPLKNPCGEDGEIPGINIEYTRVPIWPILGLRERLGRAVGEEIVGPFEPADMETWEYDGMEGGEAQNSSKRKLAVLSEVFNGNFDEETEDEEEAEHLGAKKRCLGEASPVGVVG</sequence>
<gene>
    <name evidence="2" type="ORF">TPAR_05416</name>
</gene>
<dbReference type="EMBL" id="PKSG01000527">
    <property type="protein sequence ID" value="POR34391.1"/>
    <property type="molecule type" value="Genomic_DNA"/>
</dbReference>
<comment type="caution">
    <text evidence="2">The sequence shown here is derived from an EMBL/GenBank/DDBJ whole genome shotgun (WGS) entry which is preliminary data.</text>
</comment>
<protein>
    <submittedName>
        <fullName evidence="2">Uncharacterized protein</fullName>
    </submittedName>
</protein>
<dbReference type="OrthoDB" id="5236816at2759"/>
<reference evidence="2 3" key="1">
    <citation type="submission" date="2018-01" db="EMBL/GenBank/DDBJ databases">
        <title>Harnessing the power of phylogenomics to disentangle the directionality and signatures of interkingdom host jumping in the parasitic fungal genus Tolypocladium.</title>
        <authorList>
            <person name="Quandt C.A."/>
            <person name="Patterson W."/>
            <person name="Spatafora J.W."/>
        </authorList>
    </citation>
    <scope>NUCLEOTIDE SEQUENCE [LARGE SCALE GENOMIC DNA]</scope>
    <source>
        <strain evidence="2 3">NRBC 100945</strain>
    </source>
</reference>
<accession>A0A2S4KW47</accession>
<name>A0A2S4KW47_9HYPO</name>